<gene>
    <name evidence="1" type="primary">spuA</name>
    <name evidence="1" type="ordered locus">PAU_02557</name>
</gene>
<organism evidence="1 2">
    <name type="scientific">Photorhabdus asymbiotica subsp. asymbiotica (strain ATCC 43949 / 3105-77)</name>
    <name type="common">Xenorhabdus luminescens (strain 2)</name>
    <dbReference type="NCBI Taxonomy" id="553480"/>
    <lineage>
        <taxon>Bacteria</taxon>
        <taxon>Pseudomonadati</taxon>
        <taxon>Pseudomonadota</taxon>
        <taxon>Gammaproteobacteria</taxon>
        <taxon>Enterobacterales</taxon>
        <taxon>Morganellaceae</taxon>
        <taxon>Photorhabdus</taxon>
    </lineage>
</organism>
<evidence type="ECO:0000313" key="2">
    <source>
        <dbReference type="Proteomes" id="UP000002747"/>
    </source>
</evidence>
<dbReference type="AlphaFoldDB" id="C7BN50"/>
<dbReference type="Gene3D" id="3.40.50.880">
    <property type="match status" value="1"/>
</dbReference>
<dbReference type="EMBL" id="FM162591">
    <property type="protein sequence ID" value="CAQ84649.1"/>
    <property type="molecule type" value="Genomic_DNA"/>
</dbReference>
<dbReference type="eggNOG" id="COG2071">
    <property type="taxonomic scope" value="Bacteria"/>
</dbReference>
<dbReference type="STRING" id="291112.PAU_02557"/>
<dbReference type="InterPro" id="IPR029062">
    <property type="entry name" value="Class_I_gatase-like"/>
</dbReference>
<dbReference type="GO" id="GO:0016787">
    <property type="term" value="F:hydrolase activity"/>
    <property type="evidence" value="ECO:0007669"/>
    <property type="project" value="InterPro"/>
</dbReference>
<protein>
    <submittedName>
        <fullName evidence="1">Uncharacterized protein</fullName>
    </submittedName>
</protein>
<dbReference type="Pfam" id="PF07722">
    <property type="entry name" value="Peptidase_C26"/>
    <property type="match status" value="1"/>
</dbReference>
<proteinExistence type="predicted"/>
<reference evidence="1 2" key="1">
    <citation type="journal article" date="2009" name="BMC Genomics">
        <title>Comparative genomics of the emerging human pathogen Photorhabdus asymbiotica with the insect pathogen Photorhabdus luminescens.</title>
        <authorList>
            <person name="Wilkinson P."/>
            <person name="Waterfield N.R."/>
            <person name="Crossman L."/>
            <person name="Corton C."/>
            <person name="Sanchez-Contreras M."/>
            <person name="Vlisidou I."/>
            <person name="Barron A."/>
            <person name="Bignell A."/>
            <person name="Clark L."/>
            <person name="Ormond D."/>
            <person name="Mayho M."/>
            <person name="Bason N."/>
            <person name="Smith F."/>
            <person name="Simmonds M."/>
            <person name="Churcher C."/>
            <person name="Harris D."/>
            <person name="Thompson N.R."/>
            <person name="Quail M."/>
            <person name="Parkhill J."/>
            <person name="ffrench-Constant R.H."/>
        </authorList>
    </citation>
    <scope>NUCLEOTIDE SEQUENCE [LARGE SCALE GENOMIC DNA]</scope>
    <source>
        <strain evidence="2">ATCC 43949 / 3105-77</strain>
    </source>
</reference>
<name>C7BN50_PHOAA</name>
<dbReference type="Proteomes" id="UP000002747">
    <property type="component" value="Chromosome"/>
</dbReference>
<dbReference type="InterPro" id="IPR011697">
    <property type="entry name" value="Peptidase_C26"/>
</dbReference>
<sequence>MILLIAYLKPAMKFFEWSFLSPLGMQRVLQSMSISDQRLMHIQKWRSNIGRKPMALLVNLRGPGLMIKRPIVGVSCCLRSIAFGDYPPTPHHTVFHKYVDFVVRQLKAVPILLPATPEIANSPDGYNSLISRLDGVLLTGSPSNVGVRWQKGKFTRILPVGLADHERD</sequence>
<dbReference type="KEGG" id="pay:PAU_02557"/>
<accession>C7BN50</accession>
<evidence type="ECO:0000313" key="1">
    <source>
        <dbReference type="EMBL" id="CAQ84649.1"/>
    </source>
</evidence>